<gene>
    <name evidence="2" type="ORF">BECKSD772F_GA0070984_12164</name>
</gene>
<organism evidence="2">
    <name type="scientific">Candidatus Kentrum sp. SD</name>
    <dbReference type="NCBI Taxonomy" id="2126332"/>
    <lineage>
        <taxon>Bacteria</taxon>
        <taxon>Pseudomonadati</taxon>
        <taxon>Pseudomonadota</taxon>
        <taxon>Gammaproteobacteria</taxon>
        <taxon>Candidatus Kentrum</taxon>
    </lineage>
</organism>
<accession>A0A450YUR6</accession>
<protein>
    <submittedName>
        <fullName evidence="2">Uncharacterized protein</fullName>
    </submittedName>
</protein>
<proteinExistence type="predicted"/>
<dbReference type="EMBL" id="CAADFR010000216">
    <property type="protein sequence ID" value="VFK45263.1"/>
    <property type="molecule type" value="Genomic_DNA"/>
</dbReference>
<evidence type="ECO:0000256" key="1">
    <source>
        <dbReference type="SAM" id="MobiDB-lite"/>
    </source>
</evidence>
<feature type="region of interest" description="Disordered" evidence="1">
    <location>
        <begin position="159"/>
        <end position="192"/>
    </location>
</feature>
<sequence>MRKPRKRCFCDWSGFCPRGVETGRREIGLASINPNAKRSDLCSHPISIRREARPETTIDKEKKALHTATIFVLPSVARLPCLGSAYFGRSCVLNALGLEAWASRNGDAQAWSLGVENGFPRRACGNLRISRWDYPVIGGTGALSMEFLPAGAWEPKKPNTISDTKSRGLPLVPNGFYGDDAKTDHEYGKRDD</sequence>
<evidence type="ECO:0000313" key="2">
    <source>
        <dbReference type="EMBL" id="VFK45263.1"/>
    </source>
</evidence>
<reference evidence="2" key="1">
    <citation type="submission" date="2019-02" db="EMBL/GenBank/DDBJ databases">
        <authorList>
            <person name="Gruber-Vodicka R. H."/>
            <person name="Seah K. B. B."/>
        </authorList>
    </citation>
    <scope>NUCLEOTIDE SEQUENCE</scope>
    <source>
        <strain evidence="2">BECK_S1321</strain>
    </source>
</reference>
<name>A0A450YUR6_9GAMM</name>
<dbReference type="AlphaFoldDB" id="A0A450YUR6"/>
<feature type="compositionally biased region" description="Basic and acidic residues" evidence="1">
    <location>
        <begin position="179"/>
        <end position="192"/>
    </location>
</feature>